<gene>
    <name evidence="3" type="ORF">CYME_CMP192C</name>
</gene>
<reference evidence="3 4" key="1">
    <citation type="journal article" date="2004" name="Nature">
        <title>Genome sequence of the ultrasmall unicellular red alga Cyanidioschyzon merolae 10D.</title>
        <authorList>
            <person name="Matsuzaki M."/>
            <person name="Misumi O."/>
            <person name="Shin-i T."/>
            <person name="Maruyama S."/>
            <person name="Takahara M."/>
            <person name="Miyagishima S."/>
            <person name="Mori T."/>
            <person name="Nishida K."/>
            <person name="Yagisawa F."/>
            <person name="Nishida K."/>
            <person name="Yoshida Y."/>
            <person name="Nishimura Y."/>
            <person name="Nakao S."/>
            <person name="Kobayashi T."/>
            <person name="Momoyama Y."/>
            <person name="Higashiyama T."/>
            <person name="Minoda A."/>
            <person name="Sano M."/>
            <person name="Nomoto H."/>
            <person name="Oishi K."/>
            <person name="Hayashi H."/>
            <person name="Ohta F."/>
            <person name="Nishizaka S."/>
            <person name="Haga S."/>
            <person name="Miura S."/>
            <person name="Morishita T."/>
            <person name="Kabeya Y."/>
            <person name="Terasawa K."/>
            <person name="Suzuki Y."/>
            <person name="Ishii Y."/>
            <person name="Asakawa S."/>
            <person name="Takano H."/>
            <person name="Ohta N."/>
            <person name="Kuroiwa H."/>
            <person name="Tanaka K."/>
            <person name="Shimizu N."/>
            <person name="Sugano S."/>
            <person name="Sato N."/>
            <person name="Nozaki H."/>
            <person name="Ogasawara N."/>
            <person name="Kohara Y."/>
            <person name="Kuroiwa T."/>
        </authorList>
    </citation>
    <scope>NUCLEOTIDE SEQUENCE [LARGE SCALE GENOMIC DNA]</scope>
    <source>
        <strain evidence="3 4">10D</strain>
    </source>
</reference>
<dbReference type="PANTHER" id="PTHR43085:SF57">
    <property type="entry name" value="CARBOHYDRATE KINASE PFKB DOMAIN-CONTAINING PROTEIN"/>
    <property type="match status" value="1"/>
</dbReference>
<proteinExistence type="predicted"/>
<dbReference type="EMBL" id="AP006498">
    <property type="protein sequence ID" value="BAM81821.1"/>
    <property type="molecule type" value="Genomic_DNA"/>
</dbReference>
<dbReference type="KEGG" id="cme:CYME_CMP192C"/>
<dbReference type="GeneID" id="16996131"/>
<reference evidence="3 4" key="2">
    <citation type="journal article" date="2007" name="BMC Biol.">
        <title>A 100%-complete sequence reveals unusually simple genomic features in the hot-spring red alga Cyanidioschyzon merolae.</title>
        <authorList>
            <person name="Nozaki H."/>
            <person name="Takano H."/>
            <person name="Misumi O."/>
            <person name="Terasawa K."/>
            <person name="Matsuzaki M."/>
            <person name="Maruyama S."/>
            <person name="Nishida K."/>
            <person name="Yagisawa F."/>
            <person name="Yoshida Y."/>
            <person name="Fujiwara T."/>
            <person name="Takio S."/>
            <person name="Tamura K."/>
            <person name="Chung S.J."/>
            <person name="Nakamura S."/>
            <person name="Kuroiwa H."/>
            <person name="Tanaka K."/>
            <person name="Sato N."/>
            <person name="Kuroiwa T."/>
        </authorList>
    </citation>
    <scope>NUCLEOTIDE SEQUENCE [LARGE SCALE GENOMIC DNA]</scope>
    <source>
        <strain evidence="3 4">10D</strain>
    </source>
</reference>
<dbReference type="HOGENOM" id="CLU_678806_0_0_1"/>
<dbReference type="SUPFAM" id="SSF53613">
    <property type="entry name" value="Ribokinase-like"/>
    <property type="match status" value="1"/>
</dbReference>
<dbReference type="InterPro" id="IPR050306">
    <property type="entry name" value="PfkB_Carbo_kinase"/>
</dbReference>
<dbReference type="OrthoDB" id="415590at2759"/>
<organism evidence="3 4">
    <name type="scientific">Cyanidioschyzon merolae (strain NIES-3377 / 10D)</name>
    <name type="common">Unicellular red alga</name>
    <dbReference type="NCBI Taxonomy" id="280699"/>
    <lineage>
        <taxon>Eukaryota</taxon>
        <taxon>Rhodophyta</taxon>
        <taxon>Bangiophyceae</taxon>
        <taxon>Cyanidiales</taxon>
        <taxon>Cyanidiaceae</taxon>
        <taxon>Cyanidioschyzon</taxon>
    </lineage>
</organism>
<dbReference type="InterPro" id="IPR029056">
    <property type="entry name" value="Ribokinase-like"/>
</dbReference>
<dbReference type="STRING" id="280699.M1UV88"/>
<sequence length="408" mass="44258">MLVCDQVFAIGLSCVDLALHQVDRLPLHADDLVQFCGVDFVPGGGVYHTLESLASLLRCAADEGNSTVPRLQAVTLVGDDIFGRFYARRVSEDVSPEASRTVAFTNEANTALAVVPIYRDGSRGCFVDLGANRVLSGERIVQSVAELLAGAKLAHSADTKPTVLVHLAYPHLLPMLRGERLEELFRELTIQAGLVNAAAVFSVDVNGATRDSGSSTDIKKGALESILHHVDIFHANYEEACALLDEQMIVTRETSGADLEAATSSAALVHCVREHGRRLLQRLKDRFFNPASPEKSGDRLLVVGVTIGREGAWLVAGSRDDLQTFTCTQEQYIPPPSIPDQQRINANGAGDAFVAGLCFAYLRASRGRESGTQRPQRSPAAWTQFFADNALRAVTRKLSIKRGNHAIW</sequence>
<evidence type="ECO:0000313" key="4">
    <source>
        <dbReference type="Proteomes" id="UP000007014"/>
    </source>
</evidence>
<protein>
    <recommendedName>
        <fullName evidence="5">Carbohydrate kinase PfkB domain-containing protein</fullName>
    </recommendedName>
</protein>
<dbReference type="Proteomes" id="UP000007014">
    <property type="component" value="Chromosome 16"/>
</dbReference>
<dbReference type="Gene3D" id="3.40.1190.20">
    <property type="match status" value="1"/>
</dbReference>
<dbReference type="eggNOG" id="ENOG502SY96">
    <property type="taxonomic scope" value="Eukaryota"/>
</dbReference>
<accession>M1UV88</accession>
<keyword evidence="4" id="KW-1185">Reference proteome</keyword>
<name>M1UV88_CYAM1</name>
<keyword evidence="2" id="KW-0418">Kinase</keyword>
<keyword evidence="1" id="KW-0808">Transferase</keyword>
<dbReference type="Gramene" id="CMP192CT">
    <property type="protein sequence ID" value="CMP192CT"/>
    <property type="gene ID" value="CMP192C"/>
</dbReference>
<dbReference type="RefSeq" id="XP_005537857.1">
    <property type="nucleotide sequence ID" value="XM_005537800.1"/>
</dbReference>
<dbReference type="PANTHER" id="PTHR43085">
    <property type="entry name" value="HEXOKINASE FAMILY MEMBER"/>
    <property type="match status" value="1"/>
</dbReference>
<evidence type="ECO:0000256" key="1">
    <source>
        <dbReference type="ARBA" id="ARBA00022679"/>
    </source>
</evidence>
<dbReference type="AlphaFoldDB" id="M1UV88"/>
<evidence type="ECO:0000256" key="2">
    <source>
        <dbReference type="ARBA" id="ARBA00022777"/>
    </source>
</evidence>
<dbReference type="GO" id="GO:0016301">
    <property type="term" value="F:kinase activity"/>
    <property type="evidence" value="ECO:0007669"/>
    <property type="project" value="UniProtKB-KW"/>
</dbReference>
<dbReference type="OMA" id="YDEAVHC"/>
<evidence type="ECO:0000313" key="3">
    <source>
        <dbReference type="EMBL" id="BAM81821.1"/>
    </source>
</evidence>
<evidence type="ECO:0008006" key="5">
    <source>
        <dbReference type="Google" id="ProtNLM"/>
    </source>
</evidence>